<dbReference type="RefSeq" id="WP_066644706.1">
    <property type="nucleotide sequence ID" value="NZ_CP060286.1"/>
</dbReference>
<dbReference type="GO" id="GO:0071555">
    <property type="term" value="P:cell wall organization"/>
    <property type="evidence" value="ECO:0007669"/>
    <property type="project" value="UniProtKB-KW"/>
</dbReference>
<evidence type="ECO:0000256" key="5">
    <source>
        <dbReference type="ARBA" id="ARBA00023239"/>
    </source>
</evidence>
<accession>A0A7G8TCU1</accession>
<keyword evidence="6 7" id="KW-0961">Cell wall biogenesis/degradation</keyword>
<evidence type="ECO:0000313" key="9">
    <source>
        <dbReference type="EMBL" id="MVB11588.1"/>
    </source>
</evidence>
<dbReference type="OrthoDB" id="9814591at2"/>
<dbReference type="Proteomes" id="UP000469440">
    <property type="component" value="Unassembled WGS sequence"/>
</dbReference>
<evidence type="ECO:0000256" key="7">
    <source>
        <dbReference type="HAMAP-Rule" id="MF_02065"/>
    </source>
</evidence>
<gene>
    <name evidence="7 10" type="primary">mltG</name>
    <name evidence="9" type="ORF">CAFE_23080</name>
    <name evidence="10" type="ORF">HCR03_03905</name>
</gene>
<dbReference type="PANTHER" id="PTHR30518:SF2">
    <property type="entry name" value="ENDOLYTIC MUREIN TRANSGLYCOSYLASE"/>
    <property type="match status" value="1"/>
</dbReference>
<evidence type="ECO:0000256" key="2">
    <source>
        <dbReference type="ARBA" id="ARBA00022692"/>
    </source>
</evidence>
<evidence type="ECO:0000256" key="4">
    <source>
        <dbReference type="ARBA" id="ARBA00023136"/>
    </source>
</evidence>
<dbReference type="PANTHER" id="PTHR30518">
    <property type="entry name" value="ENDOLYTIC MUREIN TRANSGLYCOSYLASE"/>
    <property type="match status" value="1"/>
</dbReference>
<reference evidence="9 11" key="1">
    <citation type="submission" date="2019-09" db="EMBL/GenBank/DDBJ databases">
        <title>Genome sequence of Clostridium sp. EA1.</title>
        <authorList>
            <person name="Poehlein A."/>
            <person name="Bengelsdorf F.R."/>
            <person name="Daniel R."/>
        </authorList>
    </citation>
    <scope>NUCLEOTIDE SEQUENCE [LARGE SCALE GENOMIC DNA]</scope>
    <source>
        <strain evidence="9 11">EA1</strain>
    </source>
</reference>
<keyword evidence="4 7" id="KW-0472">Membrane</keyword>
<dbReference type="Proteomes" id="UP000515909">
    <property type="component" value="Chromosome"/>
</dbReference>
<organism evidence="9 11">
    <name type="scientific">Caproicibacter fermentans</name>
    <dbReference type="NCBI Taxonomy" id="2576756"/>
    <lineage>
        <taxon>Bacteria</taxon>
        <taxon>Bacillati</taxon>
        <taxon>Bacillota</taxon>
        <taxon>Clostridia</taxon>
        <taxon>Eubacteriales</taxon>
        <taxon>Acutalibacteraceae</taxon>
        <taxon>Caproicibacter</taxon>
    </lineage>
</organism>
<dbReference type="EMBL" id="CP060286">
    <property type="protein sequence ID" value="QNK41432.1"/>
    <property type="molecule type" value="Genomic_DNA"/>
</dbReference>
<dbReference type="HAMAP" id="MF_02065">
    <property type="entry name" value="MltG"/>
    <property type="match status" value="1"/>
</dbReference>
<name>A0A6N8I0Z7_9FIRM</name>
<dbReference type="NCBIfam" id="TIGR00247">
    <property type="entry name" value="endolytic transglycosylase MltG"/>
    <property type="match status" value="1"/>
</dbReference>
<comment type="similarity">
    <text evidence="7">Belongs to the transglycosylase MltG family.</text>
</comment>
<evidence type="ECO:0000313" key="10">
    <source>
        <dbReference type="EMBL" id="QNK41432.1"/>
    </source>
</evidence>
<keyword evidence="11" id="KW-1185">Reference proteome</keyword>
<keyword evidence="2 7" id="KW-0812">Transmembrane</keyword>
<feature type="region of interest" description="Disordered" evidence="8">
    <location>
        <begin position="22"/>
        <end position="66"/>
    </location>
</feature>
<evidence type="ECO:0000256" key="8">
    <source>
        <dbReference type="SAM" id="MobiDB-lite"/>
    </source>
</evidence>
<evidence type="ECO:0000256" key="6">
    <source>
        <dbReference type="ARBA" id="ARBA00023316"/>
    </source>
</evidence>
<feature type="transmembrane region" description="Helical" evidence="7">
    <location>
        <begin position="88"/>
        <end position="109"/>
    </location>
</feature>
<dbReference type="KEGG" id="cfem:HCR03_03905"/>
<dbReference type="AlphaFoldDB" id="A0A6N8I0Z7"/>
<proteinExistence type="inferred from homology"/>
<dbReference type="Pfam" id="PF02618">
    <property type="entry name" value="YceG"/>
    <property type="match status" value="1"/>
</dbReference>
<evidence type="ECO:0000256" key="3">
    <source>
        <dbReference type="ARBA" id="ARBA00022989"/>
    </source>
</evidence>
<dbReference type="GO" id="GO:0009252">
    <property type="term" value="P:peptidoglycan biosynthetic process"/>
    <property type="evidence" value="ECO:0007669"/>
    <property type="project" value="UniProtKB-UniRule"/>
</dbReference>
<comment type="subcellular location">
    <subcellularLocation>
        <location evidence="7">Cell membrane</location>
        <topology evidence="7">Single-pass membrane protein</topology>
    </subcellularLocation>
</comment>
<reference evidence="10 12" key="2">
    <citation type="submission" date="2020-08" db="EMBL/GenBank/DDBJ databases">
        <title>The isolate Caproiciproducens sp. 7D4C2 produces n-caproate at mildly acidic conditions from hexoses: genome and rBOX comparison with related strains and chain-elongating bacteria.</title>
        <authorList>
            <person name="Esquivel-Elizondo S."/>
            <person name="Bagci C."/>
            <person name="Temovska M."/>
            <person name="Jeon B.S."/>
            <person name="Bessarab I."/>
            <person name="Williams R.B.H."/>
            <person name="Huson D.H."/>
            <person name="Angenent L.T."/>
        </authorList>
    </citation>
    <scope>NUCLEOTIDE SEQUENCE [LARGE SCALE GENOMIC DNA]</scope>
    <source>
        <strain evidence="10 12">7D4C2</strain>
    </source>
</reference>
<dbReference type="Gene3D" id="3.30.1490.480">
    <property type="entry name" value="Endolytic murein transglycosylase"/>
    <property type="match status" value="1"/>
</dbReference>
<dbReference type="InterPro" id="IPR003770">
    <property type="entry name" value="MLTG-like"/>
</dbReference>
<dbReference type="GO" id="GO:0005886">
    <property type="term" value="C:plasma membrane"/>
    <property type="evidence" value="ECO:0007669"/>
    <property type="project" value="UniProtKB-SubCell"/>
</dbReference>
<evidence type="ECO:0000256" key="1">
    <source>
        <dbReference type="ARBA" id="ARBA00022475"/>
    </source>
</evidence>
<dbReference type="EMBL" id="VWXL01000061">
    <property type="protein sequence ID" value="MVB11588.1"/>
    <property type="molecule type" value="Genomic_DNA"/>
</dbReference>
<comment type="function">
    <text evidence="7">Functions as a peptidoglycan terminase that cleaves nascent peptidoglycan strands endolytically to terminate their elongation.</text>
</comment>
<sequence length="432" mass="48918">MNDDERRAERAHRERVDNFSLQIHKDPEELPGQEIYSRGSDAVPDSDSVISSFSEGRENGRESAVAEQRTMELHRLRNREKGRKNKRFFRLVWFVMVLFVSLLLARYLVVGVNDMLAVGRDSLNVTVDIPQKATDKQVAQILYQDGVIRDKNFFLLYAKLTKAPKQFGGGSFQVSTNMDYEALINSIQSNANRVDTVKLTFREGMNAPEIAALLQSNGVCSAKDAETVFNSGSQNKNYDMLQQITNASERYYQLEGYLFPDTYEFYKNEDPDQAVAKLVANCNRKLTKQIRQKAEDSGMTLDQMLALASMIQAEAADKNDMYQVSSVFHNRLSSKKPELLHLDSDPTTYYPYRKLSLVPENIRDTYKSRYDTYTVEGLPPGPICNPGMDAIDAALNPASTNYYYFCHDANGKAYYAKTASGHQANLKKAGLR</sequence>
<keyword evidence="5 7" id="KW-0456">Lyase</keyword>
<protein>
    <recommendedName>
        <fullName evidence="7">Endolytic murein transglycosylase</fullName>
        <ecNumber evidence="7">4.2.2.29</ecNumber>
    </recommendedName>
    <alternativeName>
        <fullName evidence="7">Peptidoglycan lytic transglycosylase</fullName>
    </alternativeName>
    <alternativeName>
        <fullName evidence="7">Peptidoglycan polymerization terminase</fullName>
    </alternativeName>
</protein>
<dbReference type="EC" id="4.2.2.29" evidence="7"/>
<keyword evidence="1 7" id="KW-1003">Cell membrane</keyword>
<evidence type="ECO:0000313" key="11">
    <source>
        <dbReference type="Proteomes" id="UP000469440"/>
    </source>
</evidence>
<dbReference type="GO" id="GO:0008932">
    <property type="term" value="F:lytic endotransglycosylase activity"/>
    <property type="evidence" value="ECO:0007669"/>
    <property type="project" value="UniProtKB-UniRule"/>
</dbReference>
<keyword evidence="3 7" id="KW-1133">Transmembrane helix</keyword>
<comment type="catalytic activity">
    <reaction evidence="7">
        <text>a peptidoglycan chain = a peptidoglycan chain with N-acetyl-1,6-anhydromuramyl-[peptide] at the reducing end + a peptidoglycan chain with N-acetylglucosamine at the non-reducing end.</text>
        <dbReference type="EC" id="4.2.2.29"/>
    </reaction>
</comment>
<accession>A0A6N8I0Z7</accession>
<feature type="site" description="Important for catalytic activity" evidence="7">
    <location>
        <position position="314"/>
    </location>
</feature>
<evidence type="ECO:0000313" key="12">
    <source>
        <dbReference type="Proteomes" id="UP000515909"/>
    </source>
</evidence>